<keyword evidence="3" id="KW-1185">Reference proteome</keyword>
<dbReference type="Proteomes" id="UP000647017">
    <property type="component" value="Unassembled WGS sequence"/>
</dbReference>
<accession>A0ABQ4HNQ4</accession>
<evidence type="ECO:0000313" key="2">
    <source>
        <dbReference type="EMBL" id="GIJ07282.1"/>
    </source>
</evidence>
<evidence type="ECO:0000313" key="3">
    <source>
        <dbReference type="Proteomes" id="UP000647017"/>
    </source>
</evidence>
<evidence type="ECO:0008006" key="4">
    <source>
        <dbReference type="Google" id="ProtNLM"/>
    </source>
</evidence>
<feature type="region of interest" description="Disordered" evidence="1">
    <location>
        <begin position="1"/>
        <end position="45"/>
    </location>
</feature>
<sequence length="249" mass="27057">MSADVAHTPMPKPRSTAPGDRPQPAPVGLLLPRTRVPRTSRPGVPDWHGLSPSHLAYLIRRYTHVGDVVLDLDAHPAAIAATAYLDRVPARLFTGRRGLHVRLLTSAPERRTRHTTRRPGPRVDLILATLPQGAQGLPRDSIATAMSTWRPLLRPGGFLLVELTASPPQAGEVSHRAMVIAAARAAGFFYHQHIPAVLVPLPEHEPRTAPEHPDEADDGRRLLAGRHLSTFRDLVVLGTTATGEENARA</sequence>
<evidence type="ECO:0000256" key="1">
    <source>
        <dbReference type="SAM" id="MobiDB-lite"/>
    </source>
</evidence>
<organism evidence="2 3">
    <name type="scientific">Micromonospora andamanensis</name>
    <dbReference type="NCBI Taxonomy" id="1287068"/>
    <lineage>
        <taxon>Bacteria</taxon>
        <taxon>Bacillati</taxon>
        <taxon>Actinomycetota</taxon>
        <taxon>Actinomycetes</taxon>
        <taxon>Micromonosporales</taxon>
        <taxon>Micromonosporaceae</taxon>
        <taxon>Micromonospora</taxon>
    </lineage>
</organism>
<reference evidence="2 3" key="1">
    <citation type="submission" date="2021-01" db="EMBL/GenBank/DDBJ databases">
        <title>Whole genome shotgun sequence of Verrucosispora andamanensis NBRC 109075.</title>
        <authorList>
            <person name="Komaki H."/>
            <person name="Tamura T."/>
        </authorList>
    </citation>
    <scope>NUCLEOTIDE SEQUENCE [LARGE SCALE GENOMIC DNA]</scope>
    <source>
        <strain evidence="2 3">NBRC 109075</strain>
    </source>
</reference>
<protein>
    <recommendedName>
        <fullName evidence="4">Methyltransferase</fullName>
    </recommendedName>
</protein>
<comment type="caution">
    <text evidence="2">The sequence shown here is derived from an EMBL/GenBank/DDBJ whole genome shotgun (WGS) entry which is preliminary data.</text>
</comment>
<gene>
    <name evidence="2" type="ORF">Van01_04960</name>
</gene>
<name>A0ABQ4HNQ4_9ACTN</name>
<proteinExistence type="predicted"/>
<dbReference type="EMBL" id="BOOZ01000003">
    <property type="protein sequence ID" value="GIJ07282.1"/>
    <property type="molecule type" value="Genomic_DNA"/>
</dbReference>